<evidence type="ECO:0000256" key="2">
    <source>
        <dbReference type="SAM" id="SignalP"/>
    </source>
</evidence>
<proteinExistence type="predicted"/>
<feature type="signal peptide" evidence="2">
    <location>
        <begin position="1"/>
        <end position="22"/>
    </location>
</feature>
<gene>
    <name evidence="3" type="ORF">PHYPSEUDO_008605</name>
</gene>
<comment type="caution">
    <text evidence="3">The sequence shown here is derived from an EMBL/GenBank/DDBJ whole genome shotgun (WGS) entry which is preliminary data.</text>
</comment>
<dbReference type="OrthoDB" id="112633at2759"/>
<evidence type="ECO:0000256" key="1">
    <source>
        <dbReference type="SAM" id="Phobius"/>
    </source>
</evidence>
<keyword evidence="1" id="KW-1133">Transmembrane helix</keyword>
<dbReference type="Proteomes" id="UP000694044">
    <property type="component" value="Unassembled WGS sequence"/>
</dbReference>
<evidence type="ECO:0000313" key="3">
    <source>
        <dbReference type="EMBL" id="KAG7390151.1"/>
    </source>
</evidence>
<reference evidence="3" key="1">
    <citation type="submission" date="2021-02" db="EMBL/GenBank/DDBJ databases">
        <authorList>
            <person name="Palmer J.M."/>
        </authorList>
    </citation>
    <scope>NUCLEOTIDE SEQUENCE</scope>
    <source>
        <strain evidence="3">SCRP734</strain>
    </source>
</reference>
<organism evidence="3 4">
    <name type="scientific">Phytophthora pseudosyringae</name>
    <dbReference type="NCBI Taxonomy" id="221518"/>
    <lineage>
        <taxon>Eukaryota</taxon>
        <taxon>Sar</taxon>
        <taxon>Stramenopiles</taxon>
        <taxon>Oomycota</taxon>
        <taxon>Peronosporomycetes</taxon>
        <taxon>Peronosporales</taxon>
        <taxon>Peronosporaceae</taxon>
        <taxon>Phytophthora</taxon>
    </lineage>
</organism>
<keyword evidence="1" id="KW-0472">Membrane</keyword>
<feature type="chain" id="PRO_5035722810" evidence="2">
    <location>
        <begin position="23"/>
        <end position="307"/>
    </location>
</feature>
<name>A0A8T1WA74_9STRA</name>
<accession>A0A8T1WA74</accession>
<sequence>MRDALVCLVVLAASCIAGLLSATSIEATYGIYGAIQSLDTPTTVKTLLQQCYAGFALNGCQDLNASAGFQKDYAFETQFTDPSLMSRQYCLQCCTKPVPITTGADETWNLSCPLNDLQRLSVSKGRRTYRFARRNTLDDETIIECPMPTRNTSTYLSGYKLELVVIERSSNFGAEYWRSVVGCSVTILESENPPATFSEVLHIRSILTAQERPTAWVVPTVLACLGVAGIMAVPIYKGKFRGQRCAHCGSWMVIVNGMCSACIVISCSTHPPPAKVYVTNGKPFTHSADCNQQSKKAATTDKEASKP</sequence>
<keyword evidence="1" id="KW-0812">Transmembrane</keyword>
<dbReference type="EMBL" id="JAGDFM010000035">
    <property type="protein sequence ID" value="KAG7390151.1"/>
    <property type="molecule type" value="Genomic_DNA"/>
</dbReference>
<dbReference type="PROSITE" id="PS51257">
    <property type="entry name" value="PROKAR_LIPOPROTEIN"/>
    <property type="match status" value="1"/>
</dbReference>
<feature type="transmembrane region" description="Helical" evidence="1">
    <location>
        <begin position="216"/>
        <end position="236"/>
    </location>
</feature>
<keyword evidence="2" id="KW-0732">Signal</keyword>
<keyword evidence="4" id="KW-1185">Reference proteome</keyword>
<evidence type="ECO:0000313" key="4">
    <source>
        <dbReference type="Proteomes" id="UP000694044"/>
    </source>
</evidence>
<protein>
    <submittedName>
        <fullName evidence="3">Uncharacterized protein</fullName>
    </submittedName>
</protein>
<dbReference type="AlphaFoldDB" id="A0A8T1WA74"/>